<name>A0A1B9GA42_9TREE</name>
<feature type="region of interest" description="Disordered" evidence="1">
    <location>
        <begin position="322"/>
        <end position="348"/>
    </location>
</feature>
<evidence type="ECO:0000256" key="1">
    <source>
        <dbReference type="SAM" id="MobiDB-lite"/>
    </source>
</evidence>
<protein>
    <submittedName>
        <fullName evidence="2">Uncharacterized protein</fullName>
    </submittedName>
</protein>
<dbReference type="VEuPathDB" id="FungiDB:I302_02736"/>
<gene>
    <name evidence="2" type="ORF">I302_02736</name>
    <name evidence="3" type="ORF">I302_104031</name>
</gene>
<dbReference type="RefSeq" id="XP_019048956.1">
    <property type="nucleotide sequence ID" value="XM_019189394.1"/>
</dbReference>
<evidence type="ECO:0000313" key="2">
    <source>
        <dbReference type="EMBL" id="OCF27886.1"/>
    </source>
</evidence>
<dbReference type="GeneID" id="30207135"/>
<dbReference type="EMBL" id="KI894019">
    <property type="protein sequence ID" value="OCF27886.1"/>
    <property type="molecule type" value="Genomic_DNA"/>
</dbReference>
<reference evidence="3" key="2">
    <citation type="submission" date="2013-07" db="EMBL/GenBank/DDBJ databases">
        <authorList>
            <consortium name="The Broad Institute Genome Sequencing Platform"/>
            <person name="Cuomo C."/>
            <person name="Litvintseva A."/>
            <person name="Chen Y."/>
            <person name="Heitman J."/>
            <person name="Sun S."/>
            <person name="Springer D."/>
            <person name="Dromer F."/>
            <person name="Young S.K."/>
            <person name="Zeng Q."/>
            <person name="Gargeya S."/>
            <person name="Fitzgerald M."/>
            <person name="Abouelleil A."/>
            <person name="Alvarado L."/>
            <person name="Berlin A.M."/>
            <person name="Chapman S.B."/>
            <person name="Dewar J."/>
            <person name="Goldberg J."/>
            <person name="Griggs A."/>
            <person name="Gujja S."/>
            <person name="Hansen M."/>
            <person name="Howarth C."/>
            <person name="Imamovic A."/>
            <person name="Larimer J."/>
            <person name="McCowan C."/>
            <person name="Murphy C."/>
            <person name="Pearson M."/>
            <person name="Priest M."/>
            <person name="Roberts A."/>
            <person name="Saif S."/>
            <person name="Shea T."/>
            <person name="Sykes S."/>
            <person name="Wortman J."/>
            <person name="Nusbaum C."/>
            <person name="Birren B."/>
        </authorList>
    </citation>
    <scope>NUCLEOTIDE SEQUENCE</scope>
    <source>
        <strain evidence="3">CBS 10118</strain>
    </source>
</reference>
<proteinExistence type="predicted"/>
<sequence length="348" mass="38523">MIKGWPTEALRPPNKGERLTYKIISSERATSLVHILCRHPFVFQIPNDSQMVIMDQAVANLETPTGATSVSPSSRHHRTRFSPKWDFSNPLSPLLGGRRDYLWVEMRPVHQNGDEEVQALSTAESGTMTSLRAAVSSDPAWKYAIKSNDDEVENDPGAAAEISHIERTIELMETIYGSAVCSDGSLELQGDGLESEVSAIDGEDAWQFKMNTVRGAPLSGKSFVPDLDSQNLEILTSKREFNDGSSSLLEIGIGPKPDKTSDTREDIHSKMMKDPRWSSTVSKALKAQALSVSTDRLDSYDARQLTYKDDGLEVNITRASVSEEESLGIRYKANFRPDDSSRKKSKAL</sequence>
<dbReference type="AlphaFoldDB" id="A0A1B9GA42"/>
<accession>A0A1B9GA42</accession>
<dbReference type="KEGG" id="kbi:30207135"/>
<reference evidence="2" key="3">
    <citation type="submission" date="2014-01" db="EMBL/GenBank/DDBJ databases">
        <title>Evolution of pathogenesis and genome organization in the Tremellales.</title>
        <authorList>
            <person name="Cuomo C."/>
            <person name="Litvintseva A."/>
            <person name="Heitman J."/>
            <person name="Chen Y."/>
            <person name="Sun S."/>
            <person name="Springer D."/>
            <person name="Dromer F."/>
            <person name="Young S."/>
            <person name="Zeng Q."/>
            <person name="Chapman S."/>
            <person name="Gujja S."/>
            <person name="Saif S."/>
            <person name="Birren B."/>
        </authorList>
    </citation>
    <scope>NUCLEOTIDE SEQUENCE</scope>
    <source>
        <strain evidence="2">CBS 10118</strain>
    </source>
</reference>
<evidence type="ECO:0000313" key="4">
    <source>
        <dbReference type="Proteomes" id="UP000092730"/>
    </source>
</evidence>
<organism evidence="2">
    <name type="scientific">Kwoniella bestiolae CBS 10118</name>
    <dbReference type="NCBI Taxonomy" id="1296100"/>
    <lineage>
        <taxon>Eukaryota</taxon>
        <taxon>Fungi</taxon>
        <taxon>Dikarya</taxon>
        <taxon>Basidiomycota</taxon>
        <taxon>Agaricomycotina</taxon>
        <taxon>Tremellomycetes</taxon>
        <taxon>Tremellales</taxon>
        <taxon>Cryptococcaceae</taxon>
        <taxon>Kwoniella</taxon>
    </lineage>
</organism>
<reference evidence="3" key="4">
    <citation type="submission" date="2024-02" db="EMBL/GenBank/DDBJ databases">
        <title>Comparative genomics of Cryptococcus and Kwoniella reveals pathogenesis evolution and contrasting modes of karyotype evolution via chromosome fusion or intercentromeric recombination.</title>
        <authorList>
            <person name="Coelho M.A."/>
            <person name="David-Palma M."/>
            <person name="Shea T."/>
            <person name="Bowers K."/>
            <person name="McGinley-Smith S."/>
            <person name="Mohammad A.W."/>
            <person name="Gnirke A."/>
            <person name="Yurkov A.M."/>
            <person name="Nowrousian M."/>
            <person name="Sun S."/>
            <person name="Cuomo C.A."/>
            <person name="Heitman J."/>
        </authorList>
    </citation>
    <scope>NUCLEOTIDE SEQUENCE</scope>
    <source>
        <strain evidence="3">CBS 10118</strain>
    </source>
</reference>
<reference evidence="2" key="1">
    <citation type="submission" date="2013-07" db="EMBL/GenBank/DDBJ databases">
        <title>The Genome Sequence of Cryptococcus bestiolae CBS10118.</title>
        <authorList>
            <consortium name="The Broad Institute Genome Sequencing Platform"/>
            <person name="Cuomo C."/>
            <person name="Litvintseva A."/>
            <person name="Chen Y."/>
            <person name="Heitman J."/>
            <person name="Sun S."/>
            <person name="Springer D."/>
            <person name="Dromer F."/>
            <person name="Young S.K."/>
            <person name="Zeng Q."/>
            <person name="Gargeya S."/>
            <person name="Fitzgerald M."/>
            <person name="Abouelleil A."/>
            <person name="Alvarado L."/>
            <person name="Berlin A.M."/>
            <person name="Chapman S.B."/>
            <person name="Dewar J."/>
            <person name="Goldberg J."/>
            <person name="Griggs A."/>
            <person name="Gujja S."/>
            <person name="Hansen M."/>
            <person name="Howarth C."/>
            <person name="Imamovic A."/>
            <person name="Larimer J."/>
            <person name="McCowan C."/>
            <person name="Murphy C."/>
            <person name="Pearson M."/>
            <person name="Priest M."/>
            <person name="Roberts A."/>
            <person name="Saif S."/>
            <person name="Shea T."/>
            <person name="Sykes S."/>
            <person name="Wortman J."/>
            <person name="Nusbaum C."/>
            <person name="Birren B."/>
        </authorList>
    </citation>
    <scope>NUCLEOTIDE SEQUENCE [LARGE SCALE GENOMIC DNA]</scope>
    <source>
        <strain evidence="2">CBS 10118</strain>
    </source>
</reference>
<dbReference type="EMBL" id="CP144542">
    <property type="protein sequence ID" value="WVW82026.1"/>
    <property type="molecule type" value="Genomic_DNA"/>
</dbReference>
<dbReference type="Proteomes" id="UP000092730">
    <property type="component" value="Chromosome 2"/>
</dbReference>
<keyword evidence="4" id="KW-1185">Reference proteome</keyword>
<evidence type="ECO:0000313" key="3">
    <source>
        <dbReference type="EMBL" id="WVW82026.1"/>
    </source>
</evidence>